<evidence type="ECO:0000256" key="1">
    <source>
        <dbReference type="SAM" id="MobiDB-lite"/>
    </source>
</evidence>
<feature type="region of interest" description="Disordered" evidence="1">
    <location>
        <begin position="75"/>
        <end position="221"/>
    </location>
</feature>
<name>A0A1J4K053_9EUKA</name>
<dbReference type="SUPFAM" id="SSF103409">
    <property type="entry name" value="39 kda initiator binding protein, IBP39, C-terminal domains"/>
    <property type="match status" value="1"/>
</dbReference>
<comment type="caution">
    <text evidence="3">The sequence shown here is derived from an EMBL/GenBank/DDBJ whole genome shotgun (WGS) entry which is preliminary data.</text>
</comment>
<protein>
    <recommendedName>
        <fullName evidence="2">Initiator binding protein 39kDa C-terminal domain-containing protein</fullName>
    </recommendedName>
</protein>
<dbReference type="VEuPathDB" id="TrichDB:TRFO_28213"/>
<dbReference type="EMBL" id="MLAK01000797">
    <property type="protein sequence ID" value="OHT04322.1"/>
    <property type="molecule type" value="Genomic_DNA"/>
</dbReference>
<evidence type="ECO:0000313" key="3">
    <source>
        <dbReference type="EMBL" id="OHT04322.1"/>
    </source>
</evidence>
<dbReference type="Pfam" id="PF11422">
    <property type="entry name" value="IBP39"/>
    <property type="match status" value="1"/>
</dbReference>
<organism evidence="3 4">
    <name type="scientific">Tritrichomonas foetus</name>
    <dbReference type="NCBI Taxonomy" id="1144522"/>
    <lineage>
        <taxon>Eukaryota</taxon>
        <taxon>Metamonada</taxon>
        <taxon>Parabasalia</taxon>
        <taxon>Tritrichomonadida</taxon>
        <taxon>Tritrichomonadidae</taxon>
        <taxon>Tritrichomonas</taxon>
    </lineage>
</organism>
<feature type="compositionally biased region" description="Basic and acidic residues" evidence="1">
    <location>
        <begin position="118"/>
        <end position="127"/>
    </location>
</feature>
<sequence length="463" mass="54048">METPDFEIPAEDHVFSKGDEIYVKDKNKHDIWEAEIIKVTADKYFCRYTSTKEHKCYPNTKRFLLRTEKNVAIFKEQENKRNENPSQNNEEEKESLTIQELIPETQKLNDENESEENSDSKIDENVNKKSSPKTPKKNQAKSNTKKVTKSKPRKTQKKKDSKYHDENSDGSENDDDNDDDDSDDDSNENEDEHNNNYGTDDDTENTSSADEKEKRKKRIKTKKPIVDNQLIVHNAWQNGIHDVDSFRNFMMENLDSAVAEFEKLYKLNNVSEFPPFKLGGELDPKEIEKFWIQSQYLWKKFFGDLESVPTKEFIKKTVSYFKLPNQLESNARGTLTFIFDPANQEETTFLQFCAFLAMFGPANTAIRKIGHWLKCPPELKDSLLYNDIPDTSYDNVEDIEMNCFSLNLEEGQTEKAVYNIPYVDTDGNYLVDQDGTFYKNWAEYFEKNNQNADVHVEIEEVNE</sequence>
<feature type="compositionally biased region" description="Basic residues" evidence="1">
    <location>
        <begin position="130"/>
        <end position="161"/>
    </location>
</feature>
<dbReference type="Proteomes" id="UP000179807">
    <property type="component" value="Unassembled WGS sequence"/>
</dbReference>
<feature type="compositionally biased region" description="Acidic residues" evidence="1">
    <location>
        <begin position="168"/>
        <end position="191"/>
    </location>
</feature>
<evidence type="ECO:0000259" key="2">
    <source>
        <dbReference type="Pfam" id="PF11422"/>
    </source>
</evidence>
<dbReference type="RefSeq" id="XP_068357458.1">
    <property type="nucleotide sequence ID" value="XM_068506039.1"/>
</dbReference>
<dbReference type="OrthoDB" id="10537742at2759"/>
<dbReference type="GeneID" id="94840743"/>
<reference evidence="3" key="1">
    <citation type="submission" date="2016-10" db="EMBL/GenBank/DDBJ databases">
        <authorList>
            <person name="Benchimol M."/>
            <person name="Almeida L.G."/>
            <person name="Vasconcelos A.T."/>
            <person name="Perreira-Neves A."/>
            <person name="Rosa I.A."/>
            <person name="Tasca T."/>
            <person name="Bogo M.R."/>
            <person name="de Souza W."/>
        </authorList>
    </citation>
    <scope>NUCLEOTIDE SEQUENCE [LARGE SCALE GENOMIC DNA]</scope>
    <source>
        <strain evidence="3">K</strain>
    </source>
</reference>
<accession>A0A1J4K053</accession>
<proteinExistence type="predicted"/>
<feature type="domain" description="Initiator binding protein 39kDa C-terminal" evidence="2">
    <location>
        <begin position="281"/>
        <end position="446"/>
    </location>
</feature>
<keyword evidence="4" id="KW-1185">Reference proteome</keyword>
<dbReference type="InterPro" id="IPR036184">
    <property type="entry name" value="IBP39-like_C_sf"/>
</dbReference>
<dbReference type="AlphaFoldDB" id="A0A1J4K053"/>
<evidence type="ECO:0000313" key="4">
    <source>
        <dbReference type="Proteomes" id="UP000179807"/>
    </source>
</evidence>
<gene>
    <name evidence="3" type="ORF">TRFO_28213</name>
</gene>
<dbReference type="InterPro" id="IPR024238">
    <property type="entry name" value="IBP39_C"/>
</dbReference>